<accession>A0ACB6HB74</accession>
<proteinExistence type="predicted"/>
<reference evidence="1 2" key="2">
    <citation type="journal article" date="2009" name="PLoS ONE">
        <title>An integrated genetic and cytogenetic map of the cucumber genome.</title>
        <authorList>
            <person name="Ren Y."/>
            <person name="Zhang Z."/>
            <person name="Liu J."/>
            <person name="Staub J.E."/>
            <person name="Han Y."/>
            <person name="Cheng Z."/>
            <person name="Li X."/>
            <person name="Lu J."/>
            <person name="Miao H."/>
            <person name="Kang H."/>
            <person name="Xie B."/>
            <person name="Gu X."/>
            <person name="Wang X."/>
            <person name="Du Y."/>
            <person name="Jin W."/>
            <person name="Huang S."/>
        </authorList>
    </citation>
    <scope>NUCLEOTIDE SEQUENCE [LARGE SCALE GENOMIC DNA]</scope>
    <source>
        <strain evidence="2">cv. 9930</strain>
        <tissue evidence="1">Leaf</tissue>
    </source>
</reference>
<protein>
    <submittedName>
        <fullName evidence="1">Uncharacterized protein</fullName>
    </submittedName>
</protein>
<reference evidence="1 2" key="3">
    <citation type="journal article" date="2010" name="BMC Genomics">
        <title>Transcriptome sequencing and comparative analysis of cucumber flowers with different sex types.</title>
        <authorList>
            <person name="Guo S."/>
            <person name="Zheng Y."/>
            <person name="Joung J.G."/>
            <person name="Liu S."/>
            <person name="Zhang Z."/>
            <person name="Crasta O.R."/>
            <person name="Sobral B.W."/>
            <person name="Xu Y."/>
            <person name="Huang S."/>
            <person name="Fei Z."/>
        </authorList>
    </citation>
    <scope>NUCLEOTIDE SEQUENCE [LARGE SCALE GENOMIC DNA]</scope>
    <source>
        <strain evidence="2">cv. 9930</strain>
        <tissue evidence="1">Leaf</tissue>
    </source>
</reference>
<dbReference type="Proteomes" id="UP000029981">
    <property type="component" value="Unassembled WGS sequence"/>
</dbReference>
<comment type="caution">
    <text evidence="1">The sequence shown here is derived from an EMBL/GenBank/DDBJ whole genome shotgun (WGS) entry which is preliminary data.</text>
</comment>
<keyword evidence="2" id="KW-1185">Reference proteome</keyword>
<evidence type="ECO:0000313" key="1">
    <source>
        <dbReference type="EMBL" id="KAE8637138.1"/>
    </source>
</evidence>
<gene>
    <name evidence="1" type="ORF">Csa_015445</name>
</gene>
<organism evidence="1 2">
    <name type="scientific">Cucumis sativus</name>
    <name type="common">Cucumber</name>
    <dbReference type="NCBI Taxonomy" id="3659"/>
    <lineage>
        <taxon>Eukaryota</taxon>
        <taxon>Viridiplantae</taxon>
        <taxon>Streptophyta</taxon>
        <taxon>Embryophyta</taxon>
        <taxon>Tracheophyta</taxon>
        <taxon>Spermatophyta</taxon>
        <taxon>Magnoliopsida</taxon>
        <taxon>eudicotyledons</taxon>
        <taxon>Gunneridae</taxon>
        <taxon>Pentapetalae</taxon>
        <taxon>rosids</taxon>
        <taxon>fabids</taxon>
        <taxon>Cucurbitales</taxon>
        <taxon>Cucurbitaceae</taxon>
        <taxon>Benincaseae</taxon>
        <taxon>Cucumis</taxon>
    </lineage>
</organism>
<dbReference type="EMBL" id="ACHR03000080">
    <property type="protein sequence ID" value="KAE8637138.1"/>
    <property type="molecule type" value="Genomic_DNA"/>
</dbReference>
<sequence length="278" mass="30676">MTRTHDVVRARSKSALSCSFFNPRSFSHQATEKPSCAAGRALPPSRDRSQGHLVSSRTSKPERRPQQSAGIIQATPSKHIHSTSRSHSPPNVGGKTDIPTKPFHQARSNRKTSRILENKQPQTTPTTKCKHHPSKPIQANQLDIPLSLPTRRRGPAFRLKQHPSSKKQSQVISHPQEQASPNNAHNKVQASSKQARPSTSTRLPALTPHPTFGEKPTFRPNPSTKQEAIERHLVSSRTSEPKRRPQQSASIIQASPSKHINSTSRSHSPPEVGAQHSD</sequence>
<evidence type="ECO:0000313" key="2">
    <source>
        <dbReference type="Proteomes" id="UP000029981"/>
    </source>
</evidence>
<reference evidence="1 2" key="1">
    <citation type="journal article" date="2009" name="Nat. Genet.">
        <title>The genome of the cucumber, Cucumis sativus L.</title>
        <authorList>
            <person name="Huang S."/>
            <person name="Li R."/>
            <person name="Zhang Z."/>
            <person name="Li L."/>
            <person name="Gu X."/>
            <person name="Fan W."/>
            <person name="Lucas W.J."/>
            <person name="Wang X."/>
            <person name="Xie B."/>
            <person name="Ni P."/>
            <person name="Ren Y."/>
            <person name="Zhu H."/>
            <person name="Li J."/>
            <person name="Lin K."/>
            <person name="Jin W."/>
            <person name="Fei Z."/>
            <person name="Li G."/>
            <person name="Staub J."/>
            <person name="Kilian A."/>
            <person name="van der Vossen E.A."/>
            <person name="Wu Y."/>
            <person name="Guo J."/>
            <person name="He J."/>
            <person name="Jia Z."/>
            <person name="Ren Y."/>
            <person name="Tian G."/>
            <person name="Lu Y."/>
            <person name="Ruan J."/>
            <person name="Qian W."/>
            <person name="Wang M."/>
            <person name="Huang Q."/>
            <person name="Li B."/>
            <person name="Xuan Z."/>
            <person name="Cao J."/>
            <person name="Asan"/>
            <person name="Wu Z."/>
            <person name="Zhang J."/>
            <person name="Cai Q."/>
            <person name="Bai Y."/>
            <person name="Zhao B."/>
            <person name="Han Y."/>
            <person name="Li Y."/>
            <person name="Li X."/>
            <person name="Wang S."/>
            <person name="Shi Q."/>
            <person name="Liu S."/>
            <person name="Cho W.K."/>
            <person name="Kim J.Y."/>
            <person name="Xu Y."/>
            <person name="Heller-Uszynska K."/>
            <person name="Miao H."/>
            <person name="Cheng Z."/>
            <person name="Zhang S."/>
            <person name="Wu J."/>
            <person name="Yang Y."/>
            <person name="Kang H."/>
            <person name="Li M."/>
            <person name="Liang H."/>
            <person name="Ren X."/>
            <person name="Shi Z."/>
            <person name="Wen M."/>
            <person name="Jian M."/>
            <person name="Yang H."/>
            <person name="Zhang G."/>
            <person name="Yang Z."/>
            <person name="Chen R."/>
            <person name="Liu S."/>
            <person name="Li J."/>
            <person name="Ma L."/>
            <person name="Liu H."/>
            <person name="Zhou Y."/>
            <person name="Zhao J."/>
            <person name="Fang X."/>
            <person name="Li G."/>
            <person name="Fang L."/>
            <person name="Li Y."/>
            <person name="Liu D."/>
            <person name="Zheng H."/>
            <person name="Zhang Y."/>
            <person name="Qin N."/>
            <person name="Li Z."/>
            <person name="Yang G."/>
            <person name="Yang S."/>
            <person name="Bolund L."/>
            <person name="Kristiansen K."/>
            <person name="Zheng H."/>
            <person name="Li S."/>
            <person name="Zhang X."/>
            <person name="Yang H."/>
            <person name="Wang J."/>
            <person name="Sun R."/>
            <person name="Zhang B."/>
            <person name="Jiang S."/>
            <person name="Wang J."/>
            <person name="Du Y."/>
            <person name="Li S."/>
        </authorList>
    </citation>
    <scope>NUCLEOTIDE SEQUENCE [LARGE SCALE GENOMIC DNA]</scope>
    <source>
        <strain evidence="2">cv. 9930</strain>
        <tissue evidence="1">Leaf</tissue>
    </source>
</reference>
<reference evidence="1 2" key="4">
    <citation type="journal article" date="2011" name="BMC Genomics">
        <title>RNA-Seq improves annotation of protein-coding genes in the cucumber genome.</title>
        <authorList>
            <person name="Li Z."/>
            <person name="Zhang Z."/>
            <person name="Yan P."/>
            <person name="Huang S."/>
            <person name="Fei Z."/>
            <person name="Lin K."/>
        </authorList>
    </citation>
    <scope>NUCLEOTIDE SEQUENCE [LARGE SCALE GENOMIC DNA]</scope>
    <source>
        <strain evidence="2">cv. 9930</strain>
        <tissue evidence="1">Leaf</tissue>
    </source>
</reference>
<reference evidence="1 2" key="5">
    <citation type="journal article" date="2019" name="Gigascience">
        <title>A chromosome-scale genome assembly of cucumber (Cucumis sativus L.).</title>
        <authorList>
            <person name="Li Q."/>
            <person name="Li H."/>
            <person name="Huang W."/>
            <person name="Xu Y."/>
            <person name="Zhou Q."/>
            <person name="Wang S."/>
            <person name="Ruan J."/>
            <person name="Huang S."/>
            <person name="Zhang Z."/>
        </authorList>
    </citation>
    <scope>NUCLEOTIDE SEQUENCE [LARGE SCALE GENOMIC DNA]</scope>
    <source>
        <strain evidence="2">cv. 9930</strain>
        <tissue evidence="1">Leaf</tissue>
    </source>
</reference>
<name>A0ACB6HB74_CUCSA</name>